<evidence type="ECO:0000313" key="2">
    <source>
        <dbReference type="Proteomes" id="UP000018439"/>
    </source>
</evidence>
<gene>
    <name evidence="1" type="ORF">Bcop_2200</name>
</gene>
<proteinExistence type="predicted"/>
<protein>
    <submittedName>
        <fullName evidence="1">Uncharacterized protein</fullName>
    </submittedName>
</protein>
<dbReference type="AlphaFoldDB" id="F3ZTY0"/>
<keyword evidence="2" id="KW-1185">Reference proteome</keyword>
<dbReference type="OrthoDB" id="1121857at2"/>
<organism evidence="1 2">
    <name type="scientific">Bacteroides coprosuis DSM 18011</name>
    <dbReference type="NCBI Taxonomy" id="679937"/>
    <lineage>
        <taxon>Bacteria</taxon>
        <taxon>Pseudomonadati</taxon>
        <taxon>Bacteroidota</taxon>
        <taxon>Bacteroidia</taxon>
        <taxon>Bacteroidales</taxon>
        <taxon>Bacteroidaceae</taxon>
        <taxon>Bacteroides</taxon>
    </lineage>
</organism>
<dbReference type="Proteomes" id="UP000018439">
    <property type="component" value="Chromosome"/>
</dbReference>
<name>F3ZTY0_9BACE</name>
<dbReference type="STRING" id="679937.Bcop_2200"/>
<evidence type="ECO:0000313" key="1">
    <source>
        <dbReference type="EMBL" id="EGJ72364.1"/>
    </source>
</evidence>
<dbReference type="EMBL" id="CM001167">
    <property type="protein sequence ID" value="EGJ72364.1"/>
    <property type="molecule type" value="Genomic_DNA"/>
</dbReference>
<dbReference type="eggNOG" id="ENOG5033FB6">
    <property type="taxonomic scope" value="Bacteria"/>
</dbReference>
<sequence>MASRRKLKKNVNAIIEDLFMHSMMQELLNPEIDKNKVDDILTRIYNAKNEFLSRISHTEPGNVKEYYKKFREDFSEETSQIIADIVALS</sequence>
<reference evidence="1 2" key="1">
    <citation type="journal article" date="2011" name="Stand. Genomic Sci.">
        <title>Non-contiguous finished genome sequence of Bacteroides coprosuis type strain (PC139).</title>
        <authorList>
            <person name="Land M."/>
            <person name="Held B."/>
            <person name="Gronow S."/>
            <person name="Abt B."/>
            <person name="Lucas S."/>
            <person name="Del Rio T.G."/>
            <person name="Nolan M."/>
            <person name="Tice H."/>
            <person name="Cheng J.F."/>
            <person name="Pitluck S."/>
            <person name="Liolios K."/>
            <person name="Pagani I."/>
            <person name="Ivanova N."/>
            <person name="Mavromatis K."/>
            <person name="Mikhailova N."/>
            <person name="Pati A."/>
            <person name="Tapia R."/>
            <person name="Han C."/>
            <person name="Goodwin L."/>
            <person name="Chen A."/>
            <person name="Palaniappan K."/>
            <person name="Hauser L."/>
            <person name="Brambilla E.M."/>
            <person name="Rohde M."/>
            <person name="Goker M."/>
            <person name="Detter J.C."/>
            <person name="Woyke T."/>
            <person name="Bristow J."/>
            <person name="Eisen J.A."/>
            <person name="Markowitz V."/>
            <person name="Hugenholtz P."/>
            <person name="Kyrpides N.C."/>
            <person name="Klenk H.P."/>
            <person name="Lapidus A."/>
        </authorList>
    </citation>
    <scope>NUCLEOTIDE SEQUENCE</scope>
    <source>
        <strain evidence="1 2">DSM 18011</strain>
    </source>
</reference>
<accession>F3ZTY0</accession>
<dbReference type="HOGENOM" id="CLU_161352_0_1_10"/>